<dbReference type="RefSeq" id="WP_232513983.1">
    <property type="nucleotide sequence ID" value="NZ_CP022515.1"/>
</dbReference>
<dbReference type="AlphaFoldDB" id="A0A221V143"/>
<feature type="domain" description="3-keto-alpha-glucoside-1,2-lyase/3-keto-2-hydroxy-glucal hydratase" evidence="2">
    <location>
        <begin position="42"/>
        <end position="240"/>
    </location>
</feature>
<dbReference type="GO" id="GO:0016787">
    <property type="term" value="F:hydrolase activity"/>
    <property type="evidence" value="ECO:0007669"/>
    <property type="project" value="UniProtKB-KW"/>
</dbReference>
<dbReference type="Pfam" id="PF06439">
    <property type="entry name" value="3keto-disac_hyd"/>
    <property type="match status" value="1"/>
</dbReference>
<protein>
    <submittedName>
        <fullName evidence="3">Glycosyl hydrolase</fullName>
    </submittedName>
</protein>
<keyword evidence="1" id="KW-0732">Signal</keyword>
<evidence type="ECO:0000313" key="4">
    <source>
        <dbReference type="Proteomes" id="UP000204551"/>
    </source>
</evidence>
<feature type="chain" id="PRO_5012307488" evidence="1">
    <location>
        <begin position="28"/>
        <end position="259"/>
    </location>
</feature>
<evidence type="ECO:0000256" key="1">
    <source>
        <dbReference type="SAM" id="SignalP"/>
    </source>
</evidence>
<dbReference type="Proteomes" id="UP000204551">
    <property type="component" value="Chromosome"/>
</dbReference>
<dbReference type="KEGG" id="aalg:AREALGSMS7_03823"/>
<dbReference type="EMBL" id="CP022515">
    <property type="protein sequence ID" value="ASO07233.1"/>
    <property type="molecule type" value="Genomic_DNA"/>
</dbReference>
<proteinExistence type="predicted"/>
<dbReference type="eggNOG" id="COG2303">
    <property type="taxonomic scope" value="Bacteria"/>
</dbReference>
<sequence>MKKISINRKFALLSVLLIIMIAYQAEAQNEAFEFEFGEEDTWENLISGKSGEASTIKWINVNTVKEGWTVGSDGVLVNLGHPIGVVRSEKQYENFILHVEWRHMEAGGNSGIFAWSGADPKGKSPLPDGVEIQMLELDWVNINAKDGVQQPIAYVHGEVWGVGGVVTLPDNPRGERSKSVENRCKGKGEWNTYDVVCVDGVIKLSVNGKFVNGISKSTQKKGYFCLESEGAEIHFRNLKVIELPPGVTSAEQIAPLLNK</sequence>
<dbReference type="Gene3D" id="2.60.120.560">
    <property type="entry name" value="Exo-inulinase, domain 1"/>
    <property type="match status" value="1"/>
</dbReference>
<name>A0A221V143_9FLAO</name>
<evidence type="ECO:0000313" key="3">
    <source>
        <dbReference type="EMBL" id="ASO07233.1"/>
    </source>
</evidence>
<evidence type="ECO:0000259" key="2">
    <source>
        <dbReference type="Pfam" id="PF06439"/>
    </source>
</evidence>
<reference evidence="3 4" key="1">
    <citation type="submission" date="2017-07" db="EMBL/GenBank/DDBJ databases">
        <title>Genome Sequence of Arenibacter algicola Strain SMS7 Isolated from a culture of the Diatom Skeletonema marinoi.</title>
        <authorList>
            <person name="Topel M."/>
            <person name="Pinder M.I.M."/>
            <person name="Johansson O.N."/>
            <person name="Kourtchenko O."/>
            <person name="Godhe A."/>
            <person name="Clarke A.K."/>
        </authorList>
    </citation>
    <scope>NUCLEOTIDE SEQUENCE [LARGE SCALE GENOMIC DNA]</scope>
    <source>
        <strain evidence="3 4">SMS7</strain>
    </source>
</reference>
<dbReference type="InterPro" id="IPR010496">
    <property type="entry name" value="AL/BT2_dom"/>
</dbReference>
<gene>
    <name evidence="3" type="ORF">AREALGSMS7_03823</name>
</gene>
<feature type="signal peptide" evidence="1">
    <location>
        <begin position="1"/>
        <end position="27"/>
    </location>
</feature>
<keyword evidence="3" id="KW-0378">Hydrolase</keyword>
<accession>A0A221V143</accession>
<dbReference type="STRING" id="616991.GCA_000733925_02071"/>
<organism evidence="3 4">
    <name type="scientific">Arenibacter algicola</name>
    <dbReference type="NCBI Taxonomy" id="616991"/>
    <lineage>
        <taxon>Bacteria</taxon>
        <taxon>Pseudomonadati</taxon>
        <taxon>Bacteroidota</taxon>
        <taxon>Flavobacteriia</taxon>
        <taxon>Flavobacteriales</taxon>
        <taxon>Flavobacteriaceae</taxon>
        <taxon>Arenibacter</taxon>
    </lineage>
</organism>